<feature type="domain" description="TOG" evidence="2">
    <location>
        <begin position="46"/>
        <end position="288"/>
    </location>
</feature>
<dbReference type="STRING" id="461836.A0A0L0DUH8"/>
<dbReference type="SMART" id="SM01349">
    <property type="entry name" value="TOG"/>
    <property type="match status" value="1"/>
</dbReference>
<sequence length="639" mass="65754">MSKWLSKSELDKLGAAAETAGQGEAEETFAVSFDVASASANSLARDLTDAGSVLSALTNDWTKRVLALQFVAAVARAPGIFDAQHLHALEAITSVRKAVADQCKDLRSKVPKEATAAILAMVRGMMAADSLTISTAIATTDFFVPHLVAMHTASKTALRLPGTETLAELVATGTVGSSLAHIAENVSHKSTNVRLACTTSIAGMAAAAKASTGIAADSLASSQAVVETAIKTALGDAAPDVRTAAKAAALAYIDALPAAKESFMASLDPTSRKRLEKALGGGSSQPPSRRGHRGPPRQRPRPGAAALKRKRPLRRPVKSAAKEIEIEIFVAPPPPKTAPAPSEASVDSVESAVDAPAPKKRKSLGAPRRQLAPATGSPTPQPATEPQPMELSSPQVAAKARRARRSLGAPRRVSGAADMVLASPPQASPAAAGAPKETSARPQREAFKPSQGPSRRMSLLTGGARRAPVRRKPSGGEAPRRSRASLSGGGMSAARRIRRRPAPATPAAAAAAVTALAAVSEAAKENASPERVLSSTNVLVERSSSAVKKPLAPVEPAQAPAPQPAAPKTPKTPKAKRRPFTVLNSPSLDSRAFNLLRTLASATRDTCASVLDSIAAAATPVKYAPVTPGPAAHARPHDS</sequence>
<evidence type="ECO:0000313" key="3">
    <source>
        <dbReference type="EMBL" id="KNC55989.1"/>
    </source>
</evidence>
<dbReference type="Gene3D" id="1.25.10.10">
    <property type="entry name" value="Leucine-rich Repeat Variant"/>
    <property type="match status" value="1"/>
</dbReference>
<organism evidence="3 4">
    <name type="scientific">Thecamonas trahens ATCC 50062</name>
    <dbReference type="NCBI Taxonomy" id="461836"/>
    <lineage>
        <taxon>Eukaryota</taxon>
        <taxon>Apusozoa</taxon>
        <taxon>Apusomonadida</taxon>
        <taxon>Apusomonadidae</taxon>
        <taxon>Thecamonas</taxon>
    </lineage>
</organism>
<feature type="region of interest" description="Disordered" evidence="1">
    <location>
        <begin position="331"/>
        <end position="514"/>
    </location>
</feature>
<feature type="compositionally biased region" description="Basic residues" evidence="1">
    <location>
        <begin position="307"/>
        <end position="317"/>
    </location>
</feature>
<name>A0A0L0DUH8_THETB</name>
<proteinExistence type="predicted"/>
<accession>A0A0L0DUH8</accession>
<keyword evidence="4" id="KW-1185">Reference proteome</keyword>
<feature type="compositionally biased region" description="Polar residues" evidence="1">
    <location>
        <begin position="386"/>
        <end position="395"/>
    </location>
</feature>
<feature type="region of interest" description="Disordered" evidence="1">
    <location>
        <begin position="276"/>
        <end position="318"/>
    </location>
</feature>
<dbReference type="InterPro" id="IPR024395">
    <property type="entry name" value="CLASP_N_dom"/>
</dbReference>
<feature type="compositionally biased region" description="Low complexity" evidence="1">
    <location>
        <begin position="339"/>
        <end position="356"/>
    </location>
</feature>
<gene>
    <name evidence="3" type="ORF">AMSG_02002</name>
</gene>
<feature type="compositionally biased region" description="Low complexity" evidence="1">
    <location>
        <begin position="505"/>
        <end position="514"/>
    </location>
</feature>
<feature type="compositionally biased region" description="Basic residues" evidence="1">
    <location>
        <begin position="289"/>
        <end position="300"/>
    </location>
</feature>
<dbReference type="Proteomes" id="UP000054408">
    <property type="component" value="Unassembled WGS sequence"/>
</dbReference>
<reference evidence="3 4" key="1">
    <citation type="submission" date="2010-05" db="EMBL/GenBank/DDBJ databases">
        <title>The Genome Sequence of Thecamonas trahens ATCC 50062.</title>
        <authorList>
            <consortium name="The Broad Institute Genome Sequencing Platform"/>
            <person name="Russ C."/>
            <person name="Cuomo C."/>
            <person name="Shea T."/>
            <person name="Young S.K."/>
            <person name="Zeng Q."/>
            <person name="Koehrsen M."/>
            <person name="Haas B."/>
            <person name="Borodovsky M."/>
            <person name="Guigo R."/>
            <person name="Alvarado L."/>
            <person name="Berlin A."/>
            <person name="Bochicchio J."/>
            <person name="Borenstein D."/>
            <person name="Chapman S."/>
            <person name="Chen Z."/>
            <person name="Freedman E."/>
            <person name="Gellesch M."/>
            <person name="Goldberg J."/>
            <person name="Griggs A."/>
            <person name="Gujja S."/>
            <person name="Heilman E."/>
            <person name="Heiman D."/>
            <person name="Hepburn T."/>
            <person name="Howarth C."/>
            <person name="Jen D."/>
            <person name="Larson L."/>
            <person name="Mehta T."/>
            <person name="Park D."/>
            <person name="Pearson M."/>
            <person name="Roberts A."/>
            <person name="Saif S."/>
            <person name="Shenoy N."/>
            <person name="Sisk P."/>
            <person name="Stolte C."/>
            <person name="Sykes S."/>
            <person name="Thomson T."/>
            <person name="Walk T."/>
            <person name="White J."/>
            <person name="Yandava C."/>
            <person name="Burger G."/>
            <person name="Gray M.W."/>
            <person name="Holland P.W.H."/>
            <person name="King N."/>
            <person name="Lang F.B.F."/>
            <person name="Roger A.J."/>
            <person name="Ruiz-Trillo I."/>
            <person name="Lander E."/>
            <person name="Nusbaum C."/>
        </authorList>
    </citation>
    <scope>NUCLEOTIDE SEQUENCE [LARGE SCALE GENOMIC DNA]</scope>
    <source>
        <strain evidence="3 4">ATCC 50062</strain>
    </source>
</reference>
<protein>
    <recommendedName>
        <fullName evidence="2">TOG domain-containing protein</fullName>
    </recommendedName>
</protein>
<dbReference type="InterPro" id="IPR011989">
    <property type="entry name" value="ARM-like"/>
</dbReference>
<dbReference type="GeneID" id="25561714"/>
<dbReference type="InterPro" id="IPR034085">
    <property type="entry name" value="TOG"/>
</dbReference>
<feature type="region of interest" description="Disordered" evidence="1">
    <location>
        <begin position="542"/>
        <end position="584"/>
    </location>
</feature>
<dbReference type="AlphaFoldDB" id="A0A0L0DUH8"/>
<evidence type="ECO:0000256" key="1">
    <source>
        <dbReference type="SAM" id="MobiDB-lite"/>
    </source>
</evidence>
<dbReference type="RefSeq" id="XP_013761035.1">
    <property type="nucleotide sequence ID" value="XM_013905581.1"/>
</dbReference>
<evidence type="ECO:0000313" key="4">
    <source>
        <dbReference type="Proteomes" id="UP000054408"/>
    </source>
</evidence>
<dbReference type="EMBL" id="GL349440">
    <property type="protein sequence ID" value="KNC55989.1"/>
    <property type="molecule type" value="Genomic_DNA"/>
</dbReference>
<dbReference type="Pfam" id="PF12348">
    <property type="entry name" value="CLASP_N"/>
    <property type="match status" value="1"/>
</dbReference>
<evidence type="ECO:0000259" key="2">
    <source>
        <dbReference type="SMART" id="SM01349"/>
    </source>
</evidence>
<feature type="compositionally biased region" description="Low complexity" evidence="1">
    <location>
        <begin position="422"/>
        <end position="435"/>
    </location>
</feature>
<feature type="compositionally biased region" description="Basic and acidic residues" evidence="1">
    <location>
        <begin position="438"/>
        <end position="447"/>
    </location>
</feature>